<dbReference type="GO" id="GO:0016020">
    <property type="term" value="C:membrane"/>
    <property type="evidence" value="ECO:0007669"/>
    <property type="project" value="UniProtKB-SubCell"/>
</dbReference>
<feature type="transmembrane region" description="Helical" evidence="7">
    <location>
        <begin position="222"/>
        <end position="243"/>
    </location>
</feature>
<dbReference type="PANTHER" id="PTHR46752">
    <property type="entry name" value="G-PROTEIN COUPLED RECEPTOR 39"/>
    <property type="match status" value="1"/>
</dbReference>
<keyword evidence="5" id="KW-0297">G-protein coupled receptor</keyword>
<feature type="domain" description="G-protein coupled receptors family 1 profile" evidence="8">
    <location>
        <begin position="46"/>
        <end position="348"/>
    </location>
</feature>
<feature type="compositionally biased region" description="Polar residues" evidence="6">
    <location>
        <begin position="434"/>
        <end position="450"/>
    </location>
</feature>
<evidence type="ECO:0000313" key="9">
    <source>
        <dbReference type="Ensembl" id="ENSACOP00000025449.1"/>
    </source>
</evidence>
<evidence type="ECO:0000256" key="3">
    <source>
        <dbReference type="ARBA" id="ARBA00022989"/>
    </source>
</evidence>
<evidence type="ECO:0000256" key="4">
    <source>
        <dbReference type="ARBA" id="ARBA00023136"/>
    </source>
</evidence>
<dbReference type="PANTHER" id="PTHR46752:SF1">
    <property type="entry name" value="G-PROTEIN COUPLED RECEPTOR 39"/>
    <property type="match status" value="1"/>
</dbReference>
<dbReference type="InterPro" id="IPR000276">
    <property type="entry name" value="GPCR_Rhodpsn"/>
</dbReference>
<evidence type="ECO:0000259" key="8">
    <source>
        <dbReference type="PROSITE" id="PS50262"/>
    </source>
</evidence>
<keyword evidence="2 5" id="KW-0812">Transmembrane</keyword>
<protein>
    <recommendedName>
        <fullName evidence="8">G-protein coupled receptors family 1 profile domain-containing protein</fullName>
    </recommendedName>
</protein>
<dbReference type="InterPro" id="IPR052676">
    <property type="entry name" value="Zinc-sensing_GPCR"/>
</dbReference>
<dbReference type="GO" id="GO:0004930">
    <property type="term" value="F:G protein-coupled receptor activity"/>
    <property type="evidence" value="ECO:0007669"/>
    <property type="project" value="UniProtKB-KW"/>
</dbReference>
<evidence type="ECO:0000256" key="5">
    <source>
        <dbReference type="RuleBase" id="RU000688"/>
    </source>
</evidence>
<keyword evidence="5" id="KW-0675">Receptor</keyword>
<evidence type="ECO:0000313" key="10">
    <source>
        <dbReference type="Proteomes" id="UP000694522"/>
    </source>
</evidence>
<dbReference type="Pfam" id="PF00001">
    <property type="entry name" value="7tm_1"/>
    <property type="match status" value="1"/>
</dbReference>
<feature type="transmembrane region" description="Helical" evidence="7">
    <location>
        <begin position="151"/>
        <end position="171"/>
    </location>
</feature>
<sequence length="463" mass="51721">MAGQTSSSDCSDLIDHSHIPEFEVSPWIKITLASVYVCIFVAGILGNSITIKATRILQKKGYLQKEVTDHMVSLACSDLLVILLGMPMEFFSAIWSPFSTPNGNVACKLYYFLFEACSYATVLHVATLSFERYVAICHPFKFKAVSGPCTVKLLIAFVWGMSVIVALPLLFAMGTEYPLEAIEGYQGMTACEKPMPRHHLPDLKHNMTICTSLSSKWSVFQASIFSAFAVYIIVLGSVTFMCHSMMKTLMIHKKGAVAVKGGLKNQEEYLRKSESSEGKSSRRQITLFLGLIIATLAICWMPNQVRRIMAAAKPKQDWTVPYFRAYITLLPIADIFFYLSSVVNPLLYNISSQQFRSVFLQVLRCRLTIQHANKEKFLRANQSSTAMSSRSLRPLLFMSSRHNSSMRSNNKVFLSTFQNETKPDLSLQEPGPEPQQSSLEAVPLETSSEPSPDAPNGLCEHQV</sequence>
<comment type="similarity">
    <text evidence="5">Belongs to the G-protein coupled receptor 1 family.</text>
</comment>
<keyword evidence="10" id="KW-1185">Reference proteome</keyword>
<accession>A0A8B9GN48</accession>
<evidence type="ECO:0000256" key="1">
    <source>
        <dbReference type="ARBA" id="ARBA00004370"/>
    </source>
</evidence>
<dbReference type="PROSITE" id="PS00237">
    <property type="entry name" value="G_PROTEIN_RECEP_F1_1"/>
    <property type="match status" value="1"/>
</dbReference>
<dbReference type="Ensembl" id="ENSACOT00000026315.1">
    <property type="protein sequence ID" value="ENSACOP00000025449.1"/>
    <property type="gene ID" value="ENSACOG00000017052.1"/>
</dbReference>
<dbReference type="Proteomes" id="UP000694522">
    <property type="component" value="Unplaced"/>
</dbReference>
<name>A0A8B9GN48_9PSIT</name>
<dbReference type="PROSITE" id="PS50262">
    <property type="entry name" value="G_PROTEIN_RECEP_F1_2"/>
    <property type="match status" value="1"/>
</dbReference>
<dbReference type="PRINTS" id="PR00237">
    <property type="entry name" value="GPCRRHODOPSN"/>
</dbReference>
<evidence type="ECO:0000256" key="6">
    <source>
        <dbReference type="SAM" id="MobiDB-lite"/>
    </source>
</evidence>
<dbReference type="Gene3D" id="1.20.1070.10">
    <property type="entry name" value="Rhodopsin 7-helix transmembrane proteins"/>
    <property type="match status" value="1"/>
</dbReference>
<feature type="transmembrane region" description="Helical" evidence="7">
    <location>
        <begin position="285"/>
        <end position="303"/>
    </location>
</feature>
<keyword evidence="3 7" id="KW-1133">Transmembrane helix</keyword>
<comment type="subcellular location">
    <subcellularLocation>
        <location evidence="1">Membrane</location>
    </subcellularLocation>
</comment>
<reference evidence="9" key="2">
    <citation type="submission" date="2025-09" db="UniProtKB">
        <authorList>
            <consortium name="Ensembl"/>
        </authorList>
    </citation>
    <scope>IDENTIFICATION</scope>
</reference>
<keyword evidence="4 7" id="KW-0472">Membrane</keyword>
<dbReference type="InterPro" id="IPR017452">
    <property type="entry name" value="GPCR_Rhodpsn_7TM"/>
</dbReference>
<evidence type="ECO:0000256" key="7">
    <source>
        <dbReference type="SAM" id="Phobius"/>
    </source>
</evidence>
<feature type="region of interest" description="Disordered" evidence="6">
    <location>
        <begin position="422"/>
        <end position="463"/>
    </location>
</feature>
<feature type="transmembrane region" description="Helical" evidence="7">
    <location>
        <begin position="72"/>
        <end position="98"/>
    </location>
</feature>
<proteinExistence type="inferred from homology"/>
<dbReference type="SUPFAM" id="SSF81321">
    <property type="entry name" value="Family A G protein-coupled receptor-like"/>
    <property type="match status" value="1"/>
</dbReference>
<organism evidence="9 10">
    <name type="scientific">Amazona collaria</name>
    <name type="common">yellow-billed parrot</name>
    <dbReference type="NCBI Taxonomy" id="241587"/>
    <lineage>
        <taxon>Eukaryota</taxon>
        <taxon>Metazoa</taxon>
        <taxon>Chordata</taxon>
        <taxon>Craniata</taxon>
        <taxon>Vertebrata</taxon>
        <taxon>Euteleostomi</taxon>
        <taxon>Archelosauria</taxon>
        <taxon>Archosauria</taxon>
        <taxon>Dinosauria</taxon>
        <taxon>Saurischia</taxon>
        <taxon>Theropoda</taxon>
        <taxon>Coelurosauria</taxon>
        <taxon>Aves</taxon>
        <taxon>Neognathae</taxon>
        <taxon>Neoaves</taxon>
        <taxon>Telluraves</taxon>
        <taxon>Australaves</taxon>
        <taxon>Psittaciformes</taxon>
        <taxon>Psittacidae</taxon>
        <taxon>Amazona</taxon>
    </lineage>
</organism>
<feature type="transmembrane region" description="Helical" evidence="7">
    <location>
        <begin position="323"/>
        <end position="347"/>
    </location>
</feature>
<feature type="transmembrane region" description="Helical" evidence="7">
    <location>
        <begin position="30"/>
        <end position="51"/>
    </location>
</feature>
<reference evidence="9" key="1">
    <citation type="submission" date="2025-08" db="UniProtKB">
        <authorList>
            <consortium name="Ensembl"/>
        </authorList>
    </citation>
    <scope>IDENTIFICATION</scope>
</reference>
<dbReference type="CDD" id="cd15135">
    <property type="entry name" value="7tmA_GPR39"/>
    <property type="match status" value="1"/>
</dbReference>
<keyword evidence="5" id="KW-0807">Transducer</keyword>
<feature type="transmembrane region" description="Helical" evidence="7">
    <location>
        <begin position="110"/>
        <end position="130"/>
    </location>
</feature>
<dbReference type="AlphaFoldDB" id="A0A8B9GN48"/>
<evidence type="ECO:0000256" key="2">
    <source>
        <dbReference type="ARBA" id="ARBA00022692"/>
    </source>
</evidence>